<name>Q26902_TRICO</name>
<organism evidence="1">
    <name type="scientific">Trichostrongylus colubriformis</name>
    <name type="common">Black scour worm</name>
    <dbReference type="NCBI Taxonomy" id="6319"/>
    <lineage>
        <taxon>Eukaryota</taxon>
        <taxon>Metazoa</taxon>
        <taxon>Ecdysozoa</taxon>
        <taxon>Nematoda</taxon>
        <taxon>Chromadorea</taxon>
        <taxon>Rhabditida</taxon>
        <taxon>Rhabditina</taxon>
        <taxon>Rhabditomorpha</taxon>
        <taxon>Strongyloidea</taxon>
        <taxon>Trichostrongylidae</taxon>
        <taxon>Trichostrongylus</taxon>
    </lineage>
</organism>
<feature type="non-terminal residue" evidence="1">
    <location>
        <position position="63"/>
    </location>
</feature>
<reference evidence="1" key="1">
    <citation type="journal article" date="1995" name="Int. J. Parasitol.">
        <title>Beta-tubulin gene polymorphism and benzimidazole resistance in Trichostronylus colubriformis.</title>
        <authorList>
            <person name="Grant W.N."/>
            <person name="Mascord L.J."/>
        </authorList>
    </citation>
    <scope>NUCLEOTIDE SEQUENCE</scope>
    <source>
        <strain evidence="1">McMaster</strain>
    </source>
</reference>
<dbReference type="EMBL" id="U28744">
    <property type="protein sequence ID" value="AAA80228.1"/>
    <property type="status" value="JOINED"/>
    <property type="molecule type" value="Genomic_DNA"/>
</dbReference>
<feature type="non-terminal residue" evidence="1">
    <location>
        <position position="1"/>
    </location>
</feature>
<sequence length="63" mass="7240">ERINVYYNEAHEANMFHVLFLLISNPEQWIPFVLDRTGSCSVRIITCSASQERVTTGQRATIL</sequence>
<proteinExistence type="predicted"/>
<evidence type="ECO:0000313" key="1">
    <source>
        <dbReference type="EMBL" id="AAA80228.1"/>
    </source>
</evidence>
<dbReference type="AlphaFoldDB" id="Q26902"/>
<dbReference type="EMBL" id="AH003221">
    <property type="protein sequence ID" value="AAA80228.1"/>
    <property type="molecule type" value="Genomic_DNA"/>
</dbReference>
<protein>
    <submittedName>
        <fullName evidence="1">Beta-tubulin</fullName>
    </submittedName>
</protein>
<accession>Q26902</accession>
<gene>
    <name evidence="1" type="primary">tcb-1</name>
</gene>